<evidence type="ECO:0000313" key="15">
    <source>
        <dbReference type="EMBL" id="KAA3449087.1"/>
    </source>
</evidence>
<dbReference type="OrthoDB" id="4092844at2759"/>
<organism evidence="15 16">
    <name type="scientific">Gossypium australe</name>
    <dbReference type="NCBI Taxonomy" id="47621"/>
    <lineage>
        <taxon>Eukaryota</taxon>
        <taxon>Viridiplantae</taxon>
        <taxon>Streptophyta</taxon>
        <taxon>Embryophyta</taxon>
        <taxon>Tracheophyta</taxon>
        <taxon>Spermatophyta</taxon>
        <taxon>Magnoliopsida</taxon>
        <taxon>eudicotyledons</taxon>
        <taxon>Gunneridae</taxon>
        <taxon>Pentapetalae</taxon>
        <taxon>rosids</taxon>
        <taxon>malvids</taxon>
        <taxon>Malvales</taxon>
        <taxon>Malvaceae</taxon>
        <taxon>Malvoideae</taxon>
        <taxon>Gossypium</taxon>
    </lineage>
</organism>
<feature type="transmembrane region" description="Helical" evidence="13">
    <location>
        <begin position="388"/>
        <end position="411"/>
    </location>
</feature>
<feature type="transmembrane region" description="Helical" evidence="13">
    <location>
        <begin position="337"/>
        <end position="359"/>
    </location>
</feature>
<keyword evidence="10 13" id="KW-0472">Membrane</keyword>
<keyword evidence="9" id="KW-0520">NAD</keyword>
<dbReference type="GO" id="GO:0009536">
    <property type="term" value="C:plastid"/>
    <property type="evidence" value="ECO:0007669"/>
    <property type="project" value="UniProtKB-ARBA"/>
</dbReference>
<accession>A0A5B6TWS3</accession>
<reference evidence="16" key="1">
    <citation type="journal article" date="2019" name="Plant Biotechnol. J.">
        <title>Genome sequencing of the Australian wild diploid species Gossypium australe highlights disease resistance and delayed gland morphogenesis.</title>
        <authorList>
            <person name="Cai Y."/>
            <person name="Cai X."/>
            <person name="Wang Q."/>
            <person name="Wang P."/>
            <person name="Zhang Y."/>
            <person name="Cai C."/>
            <person name="Xu Y."/>
            <person name="Wang K."/>
            <person name="Zhou Z."/>
            <person name="Wang C."/>
            <person name="Geng S."/>
            <person name="Li B."/>
            <person name="Dong Q."/>
            <person name="Hou Y."/>
            <person name="Wang H."/>
            <person name="Ai P."/>
            <person name="Liu Z."/>
            <person name="Yi F."/>
            <person name="Sun M."/>
            <person name="An G."/>
            <person name="Cheng J."/>
            <person name="Zhang Y."/>
            <person name="Shi Q."/>
            <person name="Xie Y."/>
            <person name="Shi X."/>
            <person name="Chang Y."/>
            <person name="Huang F."/>
            <person name="Chen Y."/>
            <person name="Hong S."/>
            <person name="Mi L."/>
            <person name="Sun Q."/>
            <person name="Zhang L."/>
            <person name="Zhou B."/>
            <person name="Peng R."/>
            <person name="Zhang X."/>
            <person name="Liu F."/>
        </authorList>
    </citation>
    <scope>NUCLEOTIDE SEQUENCE [LARGE SCALE GENOMIC DNA]</scope>
    <source>
        <strain evidence="16">cv. PA1801</strain>
    </source>
</reference>
<feature type="transmembrane region" description="Helical" evidence="13">
    <location>
        <begin position="469"/>
        <end position="487"/>
    </location>
</feature>
<dbReference type="GO" id="GO:0016020">
    <property type="term" value="C:membrane"/>
    <property type="evidence" value="ECO:0007669"/>
    <property type="project" value="UniProtKB-SubCell"/>
</dbReference>
<proteinExistence type="inferred from homology"/>
<comment type="function">
    <text evidence="1">Core subunit of the mitochondrial membrane respiratory chain NADH dehydrogenase (Complex I) that is believed to belong to the minimal assembly required for catalysis. Complex I functions in the transfer of electrons from NADH to the respiratory chain. The immediate electron acceptor for the enzyme is believed to be ubiquinone.</text>
</comment>
<comment type="subcellular location">
    <subcellularLocation>
        <location evidence="2">Membrane</location>
        <topology evidence="2">Multi-pass membrane protein</topology>
    </subcellularLocation>
</comment>
<dbReference type="NCBIfam" id="TIGR01770">
    <property type="entry name" value="NDH_I_N"/>
    <property type="match status" value="1"/>
</dbReference>
<protein>
    <recommendedName>
        <fullName evidence="4">NADH-ubiquinone oxidoreductase chain 3</fullName>
    </recommendedName>
    <alternativeName>
        <fullName evidence="11">NADH dehydrogenase subunit 3</fullName>
    </alternativeName>
</protein>
<keyword evidence="8 13" id="KW-1133">Transmembrane helix</keyword>
<keyword evidence="7" id="KW-1278">Translocase</keyword>
<dbReference type="InterPro" id="IPR038430">
    <property type="entry name" value="NDAH_ubi_oxred_su3_sf"/>
</dbReference>
<feature type="transmembrane region" description="Helical" evidence="13">
    <location>
        <begin position="423"/>
        <end position="443"/>
    </location>
</feature>
<dbReference type="Pfam" id="PF00361">
    <property type="entry name" value="Proton_antipo_M"/>
    <property type="match status" value="1"/>
</dbReference>
<feature type="transmembrane region" description="Helical" evidence="13">
    <location>
        <begin position="120"/>
        <end position="141"/>
    </location>
</feature>
<feature type="transmembrane region" description="Helical" evidence="13">
    <location>
        <begin position="307"/>
        <end position="325"/>
    </location>
</feature>
<feature type="transmembrane region" description="Helical" evidence="13">
    <location>
        <begin position="540"/>
        <end position="558"/>
    </location>
</feature>
<dbReference type="InterPro" id="IPR001750">
    <property type="entry name" value="ND/Mrp_TM"/>
</dbReference>
<sequence>MTAVSAPNVNISPLLLTRVASIVLLYAAALSFNALDIQAIGSGVSIYSGLFQVTSVSQSIDTFIFLVGAIILLPWAPVTKAIMAGSRTVFTALPTIAEYPLMILFTSCGATFLMSSADLVSVYLSIELQSFAVYILATLYRDSESATSAGLKYFLLGGLSSGLILLGSALIYAFTGLTNLEDIFAILSVASIDSLTTDLGPCAIGLTILVVGFLFKVSAAPFHNWSPDVSMGVPTIVTTWLAVMPKISIFVFLLELQSGLGLNGSSLTLMMNGIPFDVWKNLLLVSSLLSLIIGTVVGLAQYRIKRLLAYSTISHVGFLLLALAINSEESIESFLFYLVQYSITNLNAFLIILAFGYVLHTNVSRSDGNGTDIQFISDMAGQFRANPLLGLSLTLCLFSMAGVPPLIGFFGKQMILYSATHSGYYFLSIVAIIVSVISASYYLKIVRVIHFDSGDVEANTSTVAQESKLTATHSFAIATLTLAITLFVFKPSIILNSTIVLLILNVLLAAHRPDTEKVTAYECGFSPIYGQTRAPFSIQYYLVGILFLIFDLEILLLYPVAVTLYNVSTYGFWVAMIFFTVLTLGFVYELGKGALYFTDQRSAINQTTIERPQ</sequence>
<comment type="caution">
    <text evidence="15">The sequence shown here is derived from an EMBL/GenBank/DDBJ whole genome shotgun (WGS) entry which is preliminary data.</text>
</comment>
<dbReference type="InterPro" id="IPR010096">
    <property type="entry name" value="NADH-Q_OxRdtase_suN/2"/>
</dbReference>
<feature type="transmembrane region" description="Helical" evidence="13">
    <location>
        <begin position="55"/>
        <end position="76"/>
    </location>
</feature>
<evidence type="ECO:0000256" key="3">
    <source>
        <dbReference type="ARBA" id="ARBA00008472"/>
    </source>
</evidence>
<keyword evidence="5" id="KW-0813">Transport</keyword>
<dbReference type="HAMAP" id="MF_00445">
    <property type="entry name" value="NDH1_NuoN_1"/>
    <property type="match status" value="1"/>
</dbReference>
<name>A0A5B6TWS3_9ROSI</name>
<feature type="transmembrane region" description="Helical" evidence="13">
    <location>
        <begin position="236"/>
        <end position="258"/>
    </location>
</feature>
<keyword evidence="16" id="KW-1185">Reference proteome</keyword>
<comment type="catalytic activity">
    <reaction evidence="12">
        <text>a ubiquinone + NADH + 5 H(+)(in) = a ubiquinol + NAD(+) + 4 H(+)(out)</text>
        <dbReference type="Rhea" id="RHEA:29091"/>
        <dbReference type="Rhea" id="RHEA-COMP:9565"/>
        <dbReference type="Rhea" id="RHEA-COMP:9566"/>
        <dbReference type="ChEBI" id="CHEBI:15378"/>
        <dbReference type="ChEBI" id="CHEBI:16389"/>
        <dbReference type="ChEBI" id="CHEBI:17976"/>
        <dbReference type="ChEBI" id="CHEBI:57540"/>
        <dbReference type="ChEBI" id="CHEBI:57945"/>
        <dbReference type="EC" id="7.1.1.2"/>
    </reaction>
</comment>
<evidence type="ECO:0000256" key="6">
    <source>
        <dbReference type="ARBA" id="ARBA00022692"/>
    </source>
</evidence>
<evidence type="ECO:0000256" key="5">
    <source>
        <dbReference type="ARBA" id="ARBA00022448"/>
    </source>
</evidence>
<evidence type="ECO:0000256" key="7">
    <source>
        <dbReference type="ARBA" id="ARBA00022967"/>
    </source>
</evidence>
<evidence type="ECO:0000256" key="1">
    <source>
        <dbReference type="ARBA" id="ARBA00003257"/>
    </source>
</evidence>
<feature type="transmembrane region" description="Helical" evidence="13">
    <location>
        <begin position="88"/>
        <end position="114"/>
    </location>
</feature>
<dbReference type="GO" id="GO:0008137">
    <property type="term" value="F:NADH dehydrogenase (ubiquinone) activity"/>
    <property type="evidence" value="ECO:0007669"/>
    <property type="project" value="UniProtKB-EC"/>
</dbReference>
<dbReference type="Proteomes" id="UP000325315">
    <property type="component" value="Unassembled WGS sequence"/>
</dbReference>
<evidence type="ECO:0000256" key="11">
    <source>
        <dbReference type="ARBA" id="ARBA00031029"/>
    </source>
</evidence>
<dbReference type="InterPro" id="IPR000440">
    <property type="entry name" value="NADH_UbQ/plastoQ_OxRdtase_su3"/>
</dbReference>
<keyword evidence="6 13" id="KW-0812">Transmembrane</keyword>
<evidence type="ECO:0000256" key="4">
    <source>
        <dbReference type="ARBA" id="ARBA00021007"/>
    </source>
</evidence>
<feature type="transmembrane region" description="Helical" evidence="13">
    <location>
        <begin position="195"/>
        <end position="215"/>
    </location>
</feature>
<feature type="domain" description="NADH:quinone oxidoreductase/Mrp antiporter transmembrane" evidence="14">
    <location>
        <begin position="116"/>
        <end position="438"/>
    </location>
</feature>
<evidence type="ECO:0000256" key="10">
    <source>
        <dbReference type="ARBA" id="ARBA00023136"/>
    </source>
</evidence>
<gene>
    <name evidence="15" type="ORF">EPI10_034362</name>
</gene>
<feature type="transmembrane region" description="Helical" evidence="13">
    <location>
        <begin position="493"/>
        <end position="510"/>
    </location>
</feature>
<comment type="similarity">
    <text evidence="3">Belongs to the complex I subunit 3 family.</text>
</comment>
<dbReference type="AlphaFoldDB" id="A0A5B6TWS3"/>
<dbReference type="GO" id="GO:0042773">
    <property type="term" value="P:ATP synthesis coupled electron transport"/>
    <property type="evidence" value="ECO:0007669"/>
    <property type="project" value="InterPro"/>
</dbReference>
<feature type="transmembrane region" description="Helical" evidence="13">
    <location>
        <begin position="15"/>
        <end position="35"/>
    </location>
</feature>
<feature type="transmembrane region" description="Helical" evidence="13">
    <location>
        <begin position="278"/>
        <end position="300"/>
    </location>
</feature>
<dbReference type="EMBL" id="SMMG02000201">
    <property type="protein sequence ID" value="KAA3449087.1"/>
    <property type="molecule type" value="Genomic_DNA"/>
</dbReference>
<evidence type="ECO:0000313" key="16">
    <source>
        <dbReference type="Proteomes" id="UP000325315"/>
    </source>
</evidence>
<evidence type="ECO:0000256" key="9">
    <source>
        <dbReference type="ARBA" id="ARBA00023027"/>
    </source>
</evidence>
<dbReference type="Pfam" id="PF00507">
    <property type="entry name" value="Oxidored_q4"/>
    <property type="match status" value="1"/>
</dbReference>
<dbReference type="Gene3D" id="1.20.58.1610">
    <property type="entry name" value="NADH:ubiquinone/plastoquinone oxidoreductase, chain 3"/>
    <property type="match status" value="1"/>
</dbReference>
<evidence type="ECO:0000256" key="8">
    <source>
        <dbReference type="ARBA" id="ARBA00022989"/>
    </source>
</evidence>
<feature type="transmembrane region" description="Helical" evidence="13">
    <location>
        <begin position="570"/>
        <end position="591"/>
    </location>
</feature>
<feature type="transmembrane region" description="Helical" evidence="13">
    <location>
        <begin position="153"/>
        <end position="175"/>
    </location>
</feature>
<evidence type="ECO:0000256" key="2">
    <source>
        <dbReference type="ARBA" id="ARBA00004141"/>
    </source>
</evidence>
<evidence type="ECO:0000259" key="14">
    <source>
        <dbReference type="Pfam" id="PF00361"/>
    </source>
</evidence>
<dbReference type="PANTHER" id="PTHR22773">
    <property type="entry name" value="NADH DEHYDROGENASE"/>
    <property type="match status" value="1"/>
</dbReference>
<evidence type="ECO:0000256" key="13">
    <source>
        <dbReference type="SAM" id="Phobius"/>
    </source>
</evidence>
<evidence type="ECO:0000256" key="12">
    <source>
        <dbReference type="ARBA" id="ARBA00049551"/>
    </source>
</evidence>